<dbReference type="AlphaFoldDB" id="A0A375FT34"/>
<organism evidence="1 2">
    <name type="scientific">Cupriavidus oxalaticus</name>
    <dbReference type="NCBI Taxonomy" id="96344"/>
    <lineage>
        <taxon>Bacteria</taxon>
        <taxon>Pseudomonadati</taxon>
        <taxon>Pseudomonadota</taxon>
        <taxon>Betaproteobacteria</taxon>
        <taxon>Burkholderiales</taxon>
        <taxon>Burkholderiaceae</taxon>
        <taxon>Cupriavidus</taxon>
    </lineage>
</organism>
<name>A0A375FT34_9BURK</name>
<dbReference type="InterPro" id="IPR029068">
    <property type="entry name" value="Glyas_Bleomycin-R_OHBP_Dase"/>
</dbReference>
<gene>
    <name evidence="1" type="ORF">CO2235_U670053</name>
</gene>
<proteinExistence type="predicted"/>
<dbReference type="Proteomes" id="UP000256862">
    <property type="component" value="Unassembled WGS sequence"/>
</dbReference>
<accession>A0A375FT34</accession>
<reference evidence="2" key="1">
    <citation type="submission" date="2018-01" db="EMBL/GenBank/DDBJ databases">
        <authorList>
            <person name="Gaut B.S."/>
            <person name="Morton B.R."/>
            <person name="Clegg M.T."/>
            <person name="Duvall M.R."/>
        </authorList>
    </citation>
    <scope>NUCLEOTIDE SEQUENCE [LARGE SCALE GENOMIC DNA]</scope>
</reference>
<evidence type="ECO:0000313" key="2">
    <source>
        <dbReference type="Proteomes" id="UP000256862"/>
    </source>
</evidence>
<sequence length="219" mass="24663">MYFTRTTSSPRATTASHSNTRCLSCSTCAAPSTRPSTTWDICTRPSRSSPRFTKSSTRAIASIPASERLRSFLPIAIARLKHDGNLEWVLHRQFPAPRGPAGQPPGRPLHYLHGPFRDHERIAGLPHGELLQRQSVLFCVRLFRCLGAQIMKRFRVHVSVADLSASIRYYSALFAAQPTVVKEDYAKWYPRMVHRHSISWLPCATRRQARSVPSGLASR</sequence>
<dbReference type="Gene3D" id="3.10.180.10">
    <property type="entry name" value="2,3-Dihydroxybiphenyl 1,2-Dioxygenase, domain 1"/>
    <property type="match status" value="1"/>
</dbReference>
<protein>
    <submittedName>
        <fullName evidence="1">Uncharacterized protein</fullName>
    </submittedName>
</protein>
<evidence type="ECO:0000313" key="1">
    <source>
        <dbReference type="EMBL" id="SPC07440.1"/>
    </source>
</evidence>
<dbReference type="EMBL" id="OGUS01000073">
    <property type="protein sequence ID" value="SPC07440.1"/>
    <property type="molecule type" value="Genomic_DNA"/>
</dbReference>
<comment type="caution">
    <text evidence="1">The sequence shown here is derived from an EMBL/GenBank/DDBJ whole genome shotgun (WGS) entry which is preliminary data.</text>
</comment>